<keyword evidence="1" id="KW-0175">Coiled coil</keyword>
<evidence type="ECO:0000256" key="1">
    <source>
        <dbReference type="SAM" id="Coils"/>
    </source>
</evidence>
<evidence type="ECO:0000313" key="3">
    <source>
        <dbReference type="EMBL" id="CAH1786000.1"/>
    </source>
</evidence>
<feature type="compositionally biased region" description="Polar residues" evidence="2">
    <location>
        <begin position="251"/>
        <end position="263"/>
    </location>
</feature>
<feature type="compositionally biased region" description="Basic residues" evidence="2">
    <location>
        <begin position="158"/>
        <end position="176"/>
    </location>
</feature>
<sequence length="314" mass="36189">MDSVSSYAIDSGVFGADPNQNMNGDVDPATQKRRMEIIKEILDNFDLEETKERYRSLNNSEYTMDVNNLSIDSSMEGLRTKERMQYLMGSDVIQVGDKVYNDRLRERLQEEYNAKMDQREQELSQQEKRRVRRLVLQGVLHSSDEDEGACLHDNRHNTTNHKHTNKKKKKSPRRSRSQGGHSQDTQSTSSSIEGTMDDNASLQSDTLSQYLDTEDSAMKTYLSMDQQHISKESSHTKKQSTMERTQDRCHPNTNIDHVASSNQRDQDTGREDGLTPRNQDHHDPIVRKLHTEETVQGLYRLANILVTPRSDKRS</sequence>
<reference evidence="3" key="1">
    <citation type="submission" date="2022-03" db="EMBL/GenBank/DDBJ databases">
        <authorList>
            <person name="Martin C."/>
        </authorList>
    </citation>
    <scope>NUCLEOTIDE SEQUENCE</scope>
</reference>
<protein>
    <submittedName>
        <fullName evidence="3">Uncharacterized protein</fullName>
    </submittedName>
</protein>
<feature type="compositionally biased region" description="Basic and acidic residues" evidence="2">
    <location>
        <begin position="264"/>
        <end position="285"/>
    </location>
</feature>
<proteinExistence type="predicted"/>
<dbReference type="AlphaFoldDB" id="A0A8J1U4R2"/>
<dbReference type="OrthoDB" id="6150133at2759"/>
<comment type="caution">
    <text evidence="3">The sequence shown here is derived from an EMBL/GenBank/DDBJ whole genome shotgun (WGS) entry which is preliminary data.</text>
</comment>
<feature type="coiled-coil region" evidence="1">
    <location>
        <begin position="101"/>
        <end position="129"/>
    </location>
</feature>
<gene>
    <name evidence="3" type="ORF">OFUS_LOCUS11974</name>
</gene>
<evidence type="ECO:0000313" key="4">
    <source>
        <dbReference type="Proteomes" id="UP000749559"/>
    </source>
</evidence>
<dbReference type="Proteomes" id="UP000749559">
    <property type="component" value="Unassembled WGS sequence"/>
</dbReference>
<feature type="compositionally biased region" description="Polar residues" evidence="2">
    <location>
        <begin position="177"/>
        <end position="199"/>
    </location>
</feature>
<feature type="compositionally biased region" description="Basic and acidic residues" evidence="2">
    <location>
        <begin position="228"/>
        <end position="250"/>
    </location>
</feature>
<evidence type="ECO:0000256" key="2">
    <source>
        <dbReference type="SAM" id="MobiDB-lite"/>
    </source>
</evidence>
<organism evidence="3 4">
    <name type="scientific">Owenia fusiformis</name>
    <name type="common">Polychaete worm</name>
    <dbReference type="NCBI Taxonomy" id="6347"/>
    <lineage>
        <taxon>Eukaryota</taxon>
        <taxon>Metazoa</taxon>
        <taxon>Spiralia</taxon>
        <taxon>Lophotrochozoa</taxon>
        <taxon>Annelida</taxon>
        <taxon>Polychaeta</taxon>
        <taxon>Sedentaria</taxon>
        <taxon>Canalipalpata</taxon>
        <taxon>Sabellida</taxon>
        <taxon>Oweniida</taxon>
        <taxon>Oweniidae</taxon>
        <taxon>Owenia</taxon>
    </lineage>
</organism>
<feature type="region of interest" description="Disordered" evidence="2">
    <location>
        <begin position="144"/>
        <end position="199"/>
    </location>
</feature>
<accession>A0A8J1U4R2</accession>
<feature type="region of interest" description="Disordered" evidence="2">
    <location>
        <begin position="226"/>
        <end position="285"/>
    </location>
</feature>
<name>A0A8J1U4R2_OWEFU</name>
<keyword evidence="4" id="KW-1185">Reference proteome</keyword>
<dbReference type="EMBL" id="CAIIXF020000006">
    <property type="protein sequence ID" value="CAH1786000.1"/>
    <property type="molecule type" value="Genomic_DNA"/>
</dbReference>